<feature type="transmembrane region" description="Helical" evidence="7">
    <location>
        <begin position="21"/>
        <end position="45"/>
    </location>
</feature>
<gene>
    <name evidence="8" type="ORF">H4W34_002502</name>
</gene>
<feature type="transmembrane region" description="Helical" evidence="7">
    <location>
        <begin position="154"/>
        <end position="174"/>
    </location>
</feature>
<dbReference type="InterPro" id="IPR036259">
    <property type="entry name" value="MFS_trans_sf"/>
</dbReference>
<feature type="transmembrane region" description="Helical" evidence="7">
    <location>
        <begin position="88"/>
        <end position="106"/>
    </location>
</feature>
<evidence type="ECO:0000256" key="1">
    <source>
        <dbReference type="ARBA" id="ARBA00004651"/>
    </source>
</evidence>
<dbReference type="PANTHER" id="PTHR42718:SF47">
    <property type="entry name" value="METHYL VIOLOGEN RESISTANCE PROTEIN SMVA"/>
    <property type="match status" value="1"/>
</dbReference>
<dbReference type="Gene3D" id="1.20.1250.20">
    <property type="entry name" value="MFS general substrate transporter like domains"/>
    <property type="match status" value="1"/>
</dbReference>
<dbReference type="Proteomes" id="UP000627838">
    <property type="component" value="Unassembled WGS sequence"/>
</dbReference>
<feature type="transmembrane region" description="Helical" evidence="7">
    <location>
        <begin position="112"/>
        <end position="133"/>
    </location>
</feature>
<feature type="transmembrane region" description="Helical" evidence="7">
    <location>
        <begin position="180"/>
        <end position="201"/>
    </location>
</feature>
<keyword evidence="2" id="KW-0813">Transport</keyword>
<organism evidence="8 9">
    <name type="scientific">Actinomadura algeriensis</name>
    <dbReference type="NCBI Taxonomy" id="1679523"/>
    <lineage>
        <taxon>Bacteria</taxon>
        <taxon>Bacillati</taxon>
        <taxon>Actinomycetota</taxon>
        <taxon>Actinomycetes</taxon>
        <taxon>Streptosporangiales</taxon>
        <taxon>Thermomonosporaceae</taxon>
        <taxon>Actinomadura</taxon>
    </lineage>
</organism>
<keyword evidence="9" id="KW-1185">Reference proteome</keyword>
<feature type="transmembrane region" description="Helical" evidence="7">
    <location>
        <begin position="57"/>
        <end position="76"/>
    </location>
</feature>
<keyword evidence="5 7" id="KW-1133">Transmembrane helix</keyword>
<sequence length="208" mass="20636">MHLRRADRPLIDPGMVARRTFWPAAIAAGTGFFALMGVLFLLTRYLQETRGHSPAEAALWLLPVAGAQLGAAPLAVRSIARYGVRRTASGGLVVLASGAAVMAAGLRADEPAFVVAGLAVLAAGNAATVNAASTAMMRAAPPGRSGPVAAVNETAFKLGGALGVAVLGGLPAGGSHTGGFVLAAAVTAAALGAAASTSLLLHDEGRPR</sequence>
<evidence type="ECO:0000256" key="4">
    <source>
        <dbReference type="ARBA" id="ARBA00022692"/>
    </source>
</evidence>
<dbReference type="EMBL" id="JADBDZ010000001">
    <property type="protein sequence ID" value="MBE1532669.1"/>
    <property type="molecule type" value="Genomic_DNA"/>
</dbReference>
<evidence type="ECO:0000256" key="5">
    <source>
        <dbReference type="ARBA" id="ARBA00022989"/>
    </source>
</evidence>
<accession>A0ABR9JQ22</accession>
<evidence type="ECO:0000313" key="9">
    <source>
        <dbReference type="Proteomes" id="UP000627838"/>
    </source>
</evidence>
<name>A0ABR9JQ22_9ACTN</name>
<keyword evidence="6 7" id="KW-0472">Membrane</keyword>
<dbReference type="SUPFAM" id="SSF103473">
    <property type="entry name" value="MFS general substrate transporter"/>
    <property type="match status" value="1"/>
</dbReference>
<evidence type="ECO:0000256" key="3">
    <source>
        <dbReference type="ARBA" id="ARBA00022475"/>
    </source>
</evidence>
<comment type="subcellular location">
    <subcellularLocation>
        <location evidence="1">Cell membrane</location>
        <topology evidence="1">Multi-pass membrane protein</topology>
    </subcellularLocation>
</comment>
<evidence type="ECO:0000256" key="7">
    <source>
        <dbReference type="SAM" id="Phobius"/>
    </source>
</evidence>
<evidence type="ECO:0000256" key="6">
    <source>
        <dbReference type="ARBA" id="ARBA00023136"/>
    </source>
</evidence>
<dbReference type="RefSeq" id="WP_225963149.1">
    <property type="nucleotide sequence ID" value="NZ_JADBDZ010000001.1"/>
</dbReference>
<evidence type="ECO:0000256" key="2">
    <source>
        <dbReference type="ARBA" id="ARBA00022448"/>
    </source>
</evidence>
<protein>
    <submittedName>
        <fullName evidence="8">MFS family arabinose efflux permease</fullName>
    </submittedName>
</protein>
<keyword evidence="4 7" id="KW-0812">Transmembrane</keyword>
<evidence type="ECO:0000313" key="8">
    <source>
        <dbReference type="EMBL" id="MBE1532669.1"/>
    </source>
</evidence>
<reference evidence="8 9" key="1">
    <citation type="submission" date="2020-10" db="EMBL/GenBank/DDBJ databases">
        <title>Sequencing the genomes of 1000 actinobacteria strains.</title>
        <authorList>
            <person name="Klenk H.-P."/>
        </authorList>
    </citation>
    <scope>NUCLEOTIDE SEQUENCE [LARGE SCALE GENOMIC DNA]</scope>
    <source>
        <strain evidence="8 9">DSM 46744</strain>
    </source>
</reference>
<dbReference type="PANTHER" id="PTHR42718">
    <property type="entry name" value="MAJOR FACILITATOR SUPERFAMILY MULTIDRUG TRANSPORTER MFSC"/>
    <property type="match status" value="1"/>
</dbReference>
<comment type="caution">
    <text evidence="8">The sequence shown here is derived from an EMBL/GenBank/DDBJ whole genome shotgun (WGS) entry which is preliminary data.</text>
</comment>
<keyword evidence="3" id="KW-1003">Cell membrane</keyword>
<proteinExistence type="predicted"/>